<reference evidence="2" key="1">
    <citation type="submission" date="2016-04" db="EMBL/GenBank/DDBJ databases">
        <authorList>
            <person name="Adebesin M.O."/>
            <person name="Ahama K."/>
            <person name="Alekasir E.M."/>
            <person name="Ali S."/>
            <person name="Aligholizadeh E."/>
            <person name="Allison J.M."/>
            <person name="Alzaher A."/>
            <person name="Andaya C.D."/>
            <person name="Asfaw S."/>
            <person name="Bansal N."/>
            <person name="Beauchard M.A."/>
            <person name="Betancourt K.A."/>
            <person name="Bhatia B."/>
            <person name="Boretti N.A."/>
            <person name="Brondi J.N."/>
            <person name="Byrd C.E."/>
            <person name="Cao A."/>
            <person name="Cardosa E.A."/>
            <person name="Carter A."/>
            <person name="Chen S."/>
            <person name="Chen Y."/>
            <person name="Clara V.K."/>
            <person name="Cobuzzi M."/>
            <person name="Conn O.L."/>
            <person name="Crosby I.A."/>
            <person name="Daly S.B."/>
            <person name="Depaz I.X."/>
            <person name="Dhaurali S."/>
            <person name="Dowdy K.M."/>
            <person name="Edokobi N.B."/>
            <person name="Ekanayake A.B."/>
            <person name="Ekekwe S.O."/>
            <person name="Emond M.A."/>
            <person name="Endres L."/>
            <person name="Eng S."/>
            <person name="Felkoski S.A."/>
            <person name="Gant C.D."/>
            <person name="Gaskin B."/>
            <person name="Gondal S."/>
            <person name="Gutmann J."/>
            <person name="Ha T.-A."/>
            <person name="Habteyes H."/>
            <person name="Hariri O."/>
            <person name="Healey R.M."/>
            <person name="Heins J.L."/>
            <person name="Henderson A.L."/>
            <person name="Hernandez F.M."/>
            <person name="Hoang P.T."/>
            <person name="Hope K.T."/>
            <person name="Husna A."/>
            <person name="Hussain A."/>
            <person name="Imani O."/>
            <person name="Jackson N.L."/>
            <person name="Jacob V.M."/>
            <person name="Kang C."/>
            <person name="Kantov R.M."/>
            <person name="Kavuru S."/>
            <person name="Kerr M.S."/>
            <person name="Khan O.A."/>
            <person name="Khan T.M."/>
            <person name="King T."/>
            <person name="Kulkarni R."/>
            <person name="Li A."/>
            <person name="Maczka C."/>
            <person name="Maisonet E."/>
            <person name="Majethia P.M."/>
            <person name="Malik D.A."/>
            <person name="Mariam A."/>
            <person name="Marquess E.B."/>
            <person name="Mattison J."/>
            <person name="Mcdonald N."/>
            <person name="Mehr S."/>
            <person name="Mengers S.R."/>
            <person name="Michaels D.P."/>
            <person name="Mondal S."/>
            <person name="Monney D.B."/>
            <person name="Nakhleh S.I."/>
            <person name="Ndubuizu N.C."/>
            <person name="Nguyen A.H."/>
            <person name="Nguyen K.M."/>
            <person name="Nguyen M.T."/>
            <person name="Nicholas M.L."/>
            <person name="Nimalan J.P."/>
            <person name="O'Connell R.A."/>
            <person name="Odoi E."/>
            <person name="Ojo L."/>
            <person name="Okoye A.E."/>
            <person name="Olateru-Olagbegi O."/>
            <person name="Osei K.V."/>
            <person name="Osei-Tutu A."/>
            <person name="Palilla A.M."/>
            <person name="Pancholi S."/>
            <person name="Park J.H."/>
            <person name="Patel K."/>
            <person name="Patel P."/>
            <person name="Pennington E."/>
            <person name="Peterson R.E."/>
            <person name="Pon J."/>
            <person name="Pourkarim H."/>
            <person name="Reed M.L."/>
            <person name="Rottman V."/>
            <person name="Salazar J."/>
            <person name="Samet S."/>
            <person name="Sendze O."/>
            <person name="Stelmack M.A."/>
            <person name="Stinnett R."/>
            <person name="Tchouaga A.L."/>
            <person name="Thompson E.M."/>
            <person name="Tran N.G."/>
            <person name="Truong T."/>
            <person name="Udo J.A."/>
            <person name="Verona L.T."/>
            <person name="Vu T.-Q."/>
            <person name="Wade J."/>
            <person name="Wang N.Q."/>
            <person name="Waters Z.M."/>
            <person name="Wellman R.J."/>
            <person name="Woldegabreal S."/>
            <person name="Yee A.C."/>
            <person name="Yirefu M."/>
            <person name="Zahangir S."/>
            <person name="Zhai Y."/>
            <person name="Devine C.L."/>
            <person name="Liao K."/>
            <person name="Prasad P.K."/>
            <person name="Ruthenberg K.J."/>
            <person name="Shonk J.A."/>
            <person name="Way M."/>
            <person name="Yousufi H.K."/>
            <person name="Cao L."/>
            <person name="Fox J."/>
            <person name="Hobbs E."/>
            <person name="Kilic S."/>
            <person name="Nunn R."/>
            <person name="Patel R."/>
            <person name="Rubenstein M."/>
            <person name="Cresawn S.G."/>
            <person name="Russell D.A."/>
            <person name="Pope W.H."/>
            <person name="Jacobs-Sera D."/>
            <person name="Hendrix R.W."/>
            <person name="Hatfull G.F."/>
            <person name="Erill I."/>
            <person name="Caruso S.M."/>
        </authorList>
    </citation>
    <scope>NUCLEOTIDE SEQUENCE [LARGE SCALE GENOMIC DNA]</scope>
</reference>
<dbReference type="GeneID" id="29059862"/>
<dbReference type="KEGG" id="vg:29059862"/>
<sequence length="121" mass="14249">MECNNRYCCFQAFDSCCHESKEGFDNATPNQLDCPSSVRDDLENELYEYADYIMEHYEDLKPAFRTAVVLFTMGQRMTDEQVDELLRLFSESTNMNISVQMRTLSELVEIKKYIDRLESKI</sequence>
<dbReference type="Proteomes" id="UP000203219">
    <property type="component" value="Segment"/>
</dbReference>
<name>A0A173GBH5_9CAUD</name>
<dbReference type="EMBL" id="KX011169">
    <property type="protein sequence ID" value="ANH50610.1"/>
    <property type="molecule type" value="Genomic_DNA"/>
</dbReference>
<evidence type="ECO:0000313" key="1">
    <source>
        <dbReference type="EMBL" id="ANH50610.1"/>
    </source>
</evidence>
<evidence type="ECO:0000313" key="2">
    <source>
        <dbReference type="Proteomes" id="UP000203219"/>
    </source>
</evidence>
<dbReference type="RefSeq" id="YP_009282097.1">
    <property type="nucleotide sequence ID" value="NC_031034.1"/>
</dbReference>
<organism evidence="1 2">
    <name type="scientific">Bacillus phage SalinJah</name>
    <dbReference type="NCBI Taxonomy" id="1837830"/>
    <lineage>
        <taxon>Viruses</taxon>
        <taxon>Duplodnaviria</taxon>
        <taxon>Heunggongvirae</taxon>
        <taxon>Uroviricota</taxon>
        <taxon>Caudoviricetes</taxon>
        <taxon>Herelleviridae</taxon>
        <taxon>Bastillevirinae</taxon>
        <taxon>Wphvirus</taxon>
        <taxon>Wphvirus BPS13</taxon>
    </lineage>
</organism>
<protein>
    <submittedName>
        <fullName evidence="1">Uncharacterized protein</fullName>
    </submittedName>
</protein>
<proteinExistence type="predicted"/>
<gene>
    <name evidence="1" type="ORF">SALINJAH_143</name>
</gene>
<accession>A0A173GBH5</accession>